<reference evidence="14" key="1">
    <citation type="journal article" date="2016" name="Nat. Commun.">
        <title>The Gonium pectorale genome demonstrates co-option of cell cycle regulation during the evolution of multicellularity.</title>
        <authorList>
            <person name="Hanschen E.R."/>
            <person name="Marriage T.N."/>
            <person name="Ferris P.J."/>
            <person name="Hamaji T."/>
            <person name="Toyoda A."/>
            <person name="Fujiyama A."/>
            <person name="Neme R."/>
            <person name="Noguchi H."/>
            <person name="Minakuchi Y."/>
            <person name="Suzuki M."/>
            <person name="Kawai-Toyooka H."/>
            <person name="Smith D.R."/>
            <person name="Sparks H."/>
            <person name="Anderson J."/>
            <person name="Bakaric R."/>
            <person name="Luria V."/>
            <person name="Karger A."/>
            <person name="Kirschner M.W."/>
            <person name="Durand P.M."/>
            <person name="Michod R.E."/>
            <person name="Nozaki H."/>
            <person name="Olson B.J."/>
        </authorList>
    </citation>
    <scope>NUCLEOTIDE SEQUENCE [LARGE SCALE GENOMIC DNA]</scope>
    <source>
        <strain evidence="14">NIES-2863</strain>
    </source>
</reference>
<sequence>MLLKHPQHPPAGADPSILAAAEAAVSSSSEAQLRLAEQQPRSGAAASRLPVGVVPFEPGRVLGGGRYTVEEVLGAGSNAVAYRARRPDGSEVALKALSLRGLRDWKALELFQREGQVLASLQHPAIPRYLDYFEEDDPKDRAFVLVQEVVKGKSLAAMITGGQRATEQEVSRIAGELLSVLQYLSSLRPPVVHRDIKPENIVLEGGAWGGRVFLVDFGGVQAVASAGELAGLGSTIVGTYGYMAPEQFRGAAEPASDLYGLGGTLLYMITGQPPSAFPTERMRINWRSSASSSAAPASPALAALVDGLLEPLVEDRLTAAEAVEVLQGKASGGRGAAGRREVATSGFARRRQRAAPAPPATPEEAYMRQAMALSRPPARLARPTGSRVQLQRSEDGRLDVVIPPKGFTADTAFTGTFALAWNAFVAFWTVGALASGGLLFALFSAPFWFAGVQIARGAIGGALTRERLAVGRKRWRLAQQLALLGSEGQADFLEGQNERLQEGSSANLTAARVVTIAFINGNPQTAIEILEGANRYRMGEGLETVEQQWLVQEINDTIADLKGQDVDYESLPPPEMPRILNDDNTSDRD</sequence>
<evidence type="ECO:0000256" key="1">
    <source>
        <dbReference type="ARBA" id="ARBA00012513"/>
    </source>
</evidence>
<evidence type="ECO:0000256" key="3">
    <source>
        <dbReference type="ARBA" id="ARBA00022679"/>
    </source>
</evidence>
<keyword evidence="4 9" id="KW-0547">Nucleotide-binding</keyword>
<evidence type="ECO:0000256" key="5">
    <source>
        <dbReference type="ARBA" id="ARBA00022777"/>
    </source>
</evidence>
<dbReference type="PROSITE" id="PS00108">
    <property type="entry name" value="PROTEIN_KINASE_ST"/>
    <property type="match status" value="1"/>
</dbReference>
<evidence type="ECO:0000256" key="10">
    <source>
        <dbReference type="SAM" id="MobiDB-lite"/>
    </source>
</evidence>
<feature type="binding site" evidence="9">
    <location>
        <position position="95"/>
    </location>
    <ligand>
        <name>ATP</name>
        <dbReference type="ChEBI" id="CHEBI:30616"/>
    </ligand>
</feature>
<keyword evidence="11" id="KW-0472">Membrane</keyword>
<dbReference type="Gene3D" id="3.30.200.20">
    <property type="entry name" value="Phosphorylase Kinase, domain 1"/>
    <property type="match status" value="1"/>
</dbReference>
<dbReference type="InterPro" id="IPR000719">
    <property type="entry name" value="Prot_kinase_dom"/>
</dbReference>
<comment type="caution">
    <text evidence="13">The sequence shown here is derived from an EMBL/GenBank/DDBJ whole genome shotgun (WGS) entry which is preliminary data.</text>
</comment>
<dbReference type="GO" id="GO:0004674">
    <property type="term" value="F:protein serine/threonine kinase activity"/>
    <property type="evidence" value="ECO:0007669"/>
    <property type="project" value="UniProtKB-KW"/>
</dbReference>
<name>A0A150GZ23_GONPE</name>
<dbReference type="InterPro" id="IPR008271">
    <property type="entry name" value="Ser/Thr_kinase_AS"/>
</dbReference>
<dbReference type="Proteomes" id="UP000075714">
    <property type="component" value="Unassembled WGS sequence"/>
</dbReference>
<dbReference type="PROSITE" id="PS50011">
    <property type="entry name" value="PROTEIN_KINASE_DOM"/>
    <property type="match status" value="1"/>
</dbReference>
<feature type="region of interest" description="Disordered" evidence="10">
    <location>
        <begin position="331"/>
        <end position="364"/>
    </location>
</feature>
<dbReference type="STRING" id="33097.A0A150GZ23"/>
<evidence type="ECO:0000256" key="4">
    <source>
        <dbReference type="ARBA" id="ARBA00022741"/>
    </source>
</evidence>
<dbReference type="Gene3D" id="1.10.510.10">
    <property type="entry name" value="Transferase(Phosphotransferase) domain 1"/>
    <property type="match status" value="1"/>
</dbReference>
<proteinExistence type="predicted"/>
<keyword evidence="14" id="KW-1185">Reference proteome</keyword>
<feature type="region of interest" description="Disordered" evidence="10">
    <location>
        <begin position="568"/>
        <end position="589"/>
    </location>
</feature>
<dbReference type="InterPro" id="IPR011009">
    <property type="entry name" value="Kinase-like_dom_sf"/>
</dbReference>
<evidence type="ECO:0000259" key="12">
    <source>
        <dbReference type="PROSITE" id="PS50011"/>
    </source>
</evidence>
<dbReference type="EMBL" id="LSYV01000004">
    <property type="protein sequence ID" value="KXZ55099.1"/>
    <property type="molecule type" value="Genomic_DNA"/>
</dbReference>
<dbReference type="Pfam" id="PF00069">
    <property type="entry name" value="Pkinase"/>
    <property type="match status" value="1"/>
</dbReference>
<evidence type="ECO:0000313" key="14">
    <source>
        <dbReference type="Proteomes" id="UP000075714"/>
    </source>
</evidence>
<evidence type="ECO:0000256" key="6">
    <source>
        <dbReference type="ARBA" id="ARBA00022840"/>
    </source>
</evidence>
<dbReference type="PROSITE" id="PS00107">
    <property type="entry name" value="PROTEIN_KINASE_ATP"/>
    <property type="match status" value="1"/>
</dbReference>
<dbReference type="GO" id="GO:0005524">
    <property type="term" value="F:ATP binding"/>
    <property type="evidence" value="ECO:0007669"/>
    <property type="project" value="UniProtKB-UniRule"/>
</dbReference>
<keyword evidence="3" id="KW-0808">Transferase</keyword>
<evidence type="ECO:0000256" key="7">
    <source>
        <dbReference type="ARBA" id="ARBA00047899"/>
    </source>
</evidence>
<keyword evidence="11" id="KW-0812">Transmembrane</keyword>
<dbReference type="EC" id="2.7.11.1" evidence="1"/>
<keyword evidence="11" id="KW-1133">Transmembrane helix</keyword>
<evidence type="ECO:0000256" key="9">
    <source>
        <dbReference type="PROSITE-ProRule" id="PRU10141"/>
    </source>
</evidence>
<dbReference type="OrthoDB" id="75710at2759"/>
<dbReference type="PANTHER" id="PTHR24363:SF0">
    <property type="entry name" value="SERINE_THREONINE KINASE LIKE DOMAIN CONTAINING 1"/>
    <property type="match status" value="1"/>
</dbReference>
<keyword evidence="5" id="KW-0418">Kinase</keyword>
<dbReference type="InterPro" id="IPR017441">
    <property type="entry name" value="Protein_kinase_ATP_BS"/>
</dbReference>
<feature type="transmembrane region" description="Helical" evidence="11">
    <location>
        <begin position="425"/>
        <end position="449"/>
    </location>
</feature>
<comment type="catalytic activity">
    <reaction evidence="8">
        <text>L-seryl-[protein] + ATP = O-phospho-L-seryl-[protein] + ADP + H(+)</text>
        <dbReference type="Rhea" id="RHEA:17989"/>
        <dbReference type="Rhea" id="RHEA-COMP:9863"/>
        <dbReference type="Rhea" id="RHEA-COMP:11604"/>
        <dbReference type="ChEBI" id="CHEBI:15378"/>
        <dbReference type="ChEBI" id="CHEBI:29999"/>
        <dbReference type="ChEBI" id="CHEBI:30616"/>
        <dbReference type="ChEBI" id="CHEBI:83421"/>
        <dbReference type="ChEBI" id="CHEBI:456216"/>
        <dbReference type="EC" id="2.7.11.1"/>
    </reaction>
</comment>
<evidence type="ECO:0000313" key="13">
    <source>
        <dbReference type="EMBL" id="KXZ55099.1"/>
    </source>
</evidence>
<evidence type="ECO:0000256" key="8">
    <source>
        <dbReference type="ARBA" id="ARBA00048679"/>
    </source>
</evidence>
<keyword evidence="6 9" id="KW-0067">ATP-binding</keyword>
<keyword evidence="2" id="KW-0723">Serine/threonine-protein kinase</keyword>
<accession>A0A150GZ23</accession>
<evidence type="ECO:0000256" key="11">
    <source>
        <dbReference type="SAM" id="Phobius"/>
    </source>
</evidence>
<dbReference type="AlphaFoldDB" id="A0A150GZ23"/>
<comment type="catalytic activity">
    <reaction evidence="7">
        <text>L-threonyl-[protein] + ATP = O-phospho-L-threonyl-[protein] + ADP + H(+)</text>
        <dbReference type="Rhea" id="RHEA:46608"/>
        <dbReference type="Rhea" id="RHEA-COMP:11060"/>
        <dbReference type="Rhea" id="RHEA-COMP:11605"/>
        <dbReference type="ChEBI" id="CHEBI:15378"/>
        <dbReference type="ChEBI" id="CHEBI:30013"/>
        <dbReference type="ChEBI" id="CHEBI:30616"/>
        <dbReference type="ChEBI" id="CHEBI:61977"/>
        <dbReference type="ChEBI" id="CHEBI:456216"/>
        <dbReference type="EC" id="2.7.11.1"/>
    </reaction>
</comment>
<dbReference type="SUPFAM" id="SSF56112">
    <property type="entry name" value="Protein kinase-like (PK-like)"/>
    <property type="match status" value="1"/>
</dbReference>
<protein>
    <recommendedName>
        <fullName evidence="1">non-specific serine/threonine protein kinase</fullName>
        <ecNumber evidence="1">2.7.11.1</ecNumber>
    </recommendedName>
</protein>
<dbReference type="CDD" id="cd14014">
    <property type="entry name" value="STKc_PknB_like"/>
    <property type="match status" value="1"/>
</dbReference>
<gene>
    <name evidence="13" type="ORF">GPECTOR_3g253</name>
</gene>
<feature type="domain" description="Protein kinase" evidence="12">
    <location>
        <begin position="67"/>
        <end position="330"/>
    </location>
</feature>
<dbReference type="PANTHER" id="PTHR24363">
    <property type="entry name" value="SERINE/THREONINE PROTEIN KINASE"/>
    <property type="match status" value="1"/>
</dbReference>
<evidence type="ECO:0000256" key="2">
    <source>
        <dbReference type="ARBA" id="ARBA00022527"/>
    </source>
</evidence>
<dbReference type="SMART" id="SM00220">
    <property type="entry name" value="S_TKc"/>
    <property type="match status" value="1"/>
</dbReference>
<organism evidence="13 14">
    <name type="scientific">Gonium pectorale</name>
    <name type="common">Green alga</name>
    <dbReference type="NCBI Taxonomy" id="33097"/>
    <lineage>
        <taxon>Eukaryota</taxon>
        <taxon>Viridiplantae</taxon>
        <taxon>Chlorophyta</taxon>
        <taxon>core chlorophytes</taxon>
        <taxon>Chlorophyceae</taxon>
        <taxon>CS clade</taxon>
        <taxon>Chlamydomonadales</taxon>
        <taxon>Volvocaceae</taxon>
        <taxon>Gonium</taxon>
    </lineage>
</organism>